<dbReference type="Gene3D" id="3.40.605.10">
    <property type="entry name" value="Aldehyde Dehydrogenase, Chain A, domain 1"/>
    <property type="match status" value="1"/>
</dbReference>
<keyword evidence="3" id="KW-0560">Oxidoreductase</keyword>
<dbReference type="Proteomes" id="UP000175669">
    <property type="component" value="Unassembled WGS sequence"/>
</dbReference>
<comment type="caution">
    <text evidence="5">The sequence shown here is derived from an EMBL/GenBank/DDBJ whole genome shotgun (WGS) entry which is preliminary data.</text>
</comment>
<dbReference type="GO" id="GO:0004777">
    <property type="term" value="F:succinate-semialdehyde dehydrogenase (NAD+) activity"/>
    <property type="evidence" value="ECO:0007669"/>
    <property type="project" value="TreeGrafter"/>
</dbReference>
<accession>A0A1E8CIV0</accession>
<dbReference type="Gene3D" id="3.40.309.10">
    <property type="entry name" value="Aldehyde Dehydrogenase, Chain A, domain 2"/>
    <property type="match status" value="1"/>
</dbReference>
<evidence type="ECO:0000313" key="6">
    <source>
        <dbReference type="Proteomes" id="UP000175669"/>
    </source>
</evidence>
<evidence type="ECO:0000313" key="5">
    <source>
        <dbReference type="EMBL" id="OFE12376.1"/>
    </source>
</evidence>
<protein>
    <submittedName>
        <fullName evidence="5">Succinate-semialdehyde dehydrogenase</fullName>
    </submittedName>
</protein>
<evidence type="ECO:0000259" key="4">
    <source>
        <dbReference type="Pfam" id="PF00171"/>
    </source>
</evidence>
<dbReference type="InterPro" id="IPR016162">
    <property type="entry name" value="Ald_DH_N"/>
</dbReference>
<proteinExistence type="inferred from homology"/>
<evidence type="ECO:0000256" key="1">
    <source>
        <dbReference type="ARBA" id="ARBA00009986"/>
    </source>
</evidence>
<keyword evidence="2" id="KW-0521">NADP</keyword>
<dbReference type="PANTHER" id="PTHR43217:SF1">
    <property type="entry name" value="SUCCINATE SEMIALDEHYDE DEHYDROGENASE [NAD(P)+] SAD"/>
    <property type="match status" value="1"/>
</dbReference>
<sequence>MSKISSINPYTGKTLSTYDTFDMTHLDSVLESIEDTQQSWQQTSLQSRSQALNDLAAQLRKQQTQLATLATEEMGKTLASAKAEVEKCAWACDYYAEQGPAMLVDEHLPEDDDNDDDLQRFVSYQPLGVVLAIMPWNFPYWQVFRFLAPALMAGNAAVLKHASNVPGCALAIEQLLIDAGLPENLMRTLLVPSDKAAALIEHPVVKAVTFTGSTDAGRKIAAGAGKALKKTVLELGGSDAYVVLEDADIELAVEKCVTSRLLNNGQSCIAAKRFIVHTARYGEFAEKMTAAMIKKQMGDPLAEDTDVGPQAREDLCKDLAAQVSESVRLGAVLMCGGEQNKTFYSPTVLGEVRPGMPAFDEELFGPVAALIRARSDDEAVSLANKSVFGLGAAVFSRDHERAKKIATEQLQAGACAVNDFVKSDPRMPFGGVKNSGYGRELGRFGIHEFVNIKSIVVNRDGGSAE</sequence>
<dbReference type="InterPro" id="IPR015590">
    <property type="entry name" value="Aldehyde_DH_dom"/>
</dbReference>
<dbReference type="InterPro" id="IPR016163">
    <property type="entry name" value="Ald_DH_C"/>
</dbReference>
<dbReference type="Pfam" id="PF00171">
    <property type="entry name" value="Aldedh"/>
    <property type="match status" value="1"/>
</dbReference>
<evidence type="ECO:0000256" key="2">
    <source>
        <dbReference type="ARBA" id="ARBA00022857"/>
    </source>
</evidence>
<comment type="similarity">
    <text evidence="1">Belongs to the aldehyde dehydrogenase family.</text>
</comment>
<dbReference type="RefSeq" id="WP_070115999.1">
    <property type="nucleotide sequence ID" value="NZ_MASR01000001.1"/>
</dbReference>
<dbReference type="InterPro" id="IPR044148">
    <property type="entry name" value="ALDH_GabD1-like"/>
</dbReference>
<dbReference type="InterPro" id="IPR047110">
    <property type="entry name" value="GABD/Sad-like"/>
</dbReference>
<dbReference type="SUPFAM" id="SSF53720">
    <property type="entry name" value="ALDH-like"/>
    <property type="match status" value="1"/>
</dbReference>
<evidence type="ECO:0000256" key="3">
    <source>
        <dbReference type="ARBA" id="ARBA00023002"/>
    </source>
</evidence>
<dbReference type="InterPro" id="IPR016161">
    <property type="entry name" value="Ald_DH/histidinol_DH"/>
</dbReference>
<dbReference type="GO" id="GO:0004030">
    <property type="term" value="F:aldehyde dehydrogenase [NAD(P)+] activity"/>
    <property type="evidence" value="ECO:0007669"/>
    <property type="project" value="InterPro"/>
</dbReference>
<reference evidence="6" key="1">
    <citation type="submission" date="2016-07" db="EMBL/GenBank/DDBJ databases">
        <authorList>
            <person name="Florea S."/>
            <person name="Webb J.S."/>
            <person name="Jaromczyk J."/>
            <person name="Schardl C.L."/>
        </authorList>
    </citation>
    <scope>NUCLEOTIDE SEQUENCE [LARGE SCALE GENOMIC DNA]</scope>
    <source>
        <strain evidence="6">KCTC 42131</strain>
    </source>
</reference>
<dbReference type="PROSITE" id="PS00070">
    <property type="entry name" value="ALDEHYDE_DEHYDR_CYS"/>
    <property type="match status" value="1"/>
</dbReference>
<gene>
    <name evidence="5" type="ORF">PHACT_03855</name>
</gene>
<dbReference type="EMBL" id="MASR01000001">
    <property type="protein sequence ID" value="OFE12376.1"/>
    <property type="molecule type" value="Genomic_DNA"/>
</dbReference>
<dbReference type="AlphaFoldDB" id="A0A1E8CIV0"/>
<name>A0A1E8CIV0_9GAMM</name>
<dbReference type="InterPro" id="IPR016160">
    <property type="entry name" value="Ald_DH_CS_CYS"/>
</dbReference>
<feature type="domain" description="Aldehyde dehydrogenase" evidence="4">
    <location>
        <begin position="3"/>
        <end position="455"/>
    </location>
</feature>
<organism evidence="5 6">
    <name type="scientific">Pseudohongiella acticola</name>
    <dbReference type="NCBI Taxonomy" id="1524254"/>
    <lineage>
        <taxon>Bacteria</taxon>
        <taxon>Pseudomonadati</taxon>
        <taxon>Pseudomonadota</taxon>
        <taxon>Gammaproteobacteria</taxon>
        <taxon>Pseudomonadales</taxon>
        <taxon>Pseudohongiellaceae</taxon>
        <taxon>Pseudohongiella</taxon>
    </lineage>
</organism>
<dbReference type="PANTHER" id="PTHR43217">
    <property type="entry name" value="SUCCINATE SEMIALDEHYDE DEHYDROGENASE [NAD(P)+] SAD"/>
    <property type="match status" value="1"/>
</dbReference>
<dbReference type="FunFam" id="3.40.605.10:FF:000012">
    <property type="entry name" value="NAD-dependent succinate-semialdehyde dehydrogenase"/>
    <property type="match status" value="1"/>
</dbReference>
<keyword evidence="6" id="KW-1185">Reference proteome</keyword>
<dbReference type="STRING" id="1524254.PHACT_03855"/>
<dbReference type="CDD" id="cd07100">
    <property type="entry name" value="ALDH_SSADH1_GabD1"/>
    <property type="match status" value="1"/>
</dbReference>